<dbReference type="RefSeq" id="WP_344415138.1">
    <property type="nucleotide sequence ID" value="NZ_BAAAQK010000005.1"/>
</dbReference>
<keyword evidence="1 5" id="KW-0597">Phosphoprotein</keyword>
<keyword evidence="3" id="KW-0238">DNA-binding</keyword>
<dbReference type="PRINTS" id="PR00038">
    <property type="entry name" value="HTHLUXR"/>
</dbReference>
<evidence type="ECO:0000259" key="6">
    <source>
        <dbReference type="PROSITE" id="PS50043"/>
    </source>
</evidence>
<feature type="modified residue" description="4-aspartylphosphate" evidence="5">
    <location>
        <position position="54"/>
    </location>
</feature>
<name>A0ABN2MY20_9PSEU</name>
<evidence type="ECO:0000256" key="2">
    <source>
        <dbReference type="ARBA" id="ARBA00023015"/>
    </source>
</evidence>
<dbReference type="PANTHER" id="PTHR43214:SF24">
    <property type="entry name" value="TRANSCRIPTIONAL REGULATORY PROTEIN NARL-RELATED"/>
    <property type="match status" value="1"/>
</dbReference>
<evidence type="ECO:0000256" key="4">
    <source>
        <dbReference type="ARBA" id="ARBA00023163"/>
    </source>
</evidence>
<evidence type="ECO:0000256" key="5">
    <source>
        <dbReference type="PROSITE-ProRule" id="PRU00169"/>
    </source>
</evidence>
<dbReference type="InterPro" id="IPR016032">
    <property type="entry name" value="Sig_transdc_resp-reg_C-effctor"/>
</dbReference>
<dbReference type="InterPro" id="IPR001789">
    <property type="entry name" value="Sig_transdc_resp-reg_receiver"/>
</dbReference>
<dbReference type="PROSITE" id="PS50110">
    <property type="entry name" value="RESPONSE_REGULATORY"/>
    <property type="match status" value="1"/>
</dbReference>
<dbReference type="InterPro" id="IPR039420">
    <property type="entry name" value="WalR-like"/>
</dbReference>
<dbReference type="EMBL" id="BAAAQK010000005">
    <property type="protein sequence ID" value="GAA1842109.1"/>
    <property type="molecule type" value="Genomic_DNA"/>
</dbReference>
<keyword evidence="2" id="KW-0805">Transcription regulation</keyword>
<dbReference type="CDD" id="cd17535">
    <property type="entry name" value="REC_NarL-like"/>
    <property type="match status" value="1"/>
</dbReference>
<organism evidence="8 9">
    <name type="scientific">Pseudonocardia ailaonensis</name>
    <dbReference type="NCBI Taxonomy" id="367279"/>
    <lineage>
        <taxon>Bacteria</taxon>
        <taxon>Bacillati</taxon>
        <taxon>Actinomycetota</taxon>
        <taxon>Actinomycetes</taxon>
        <taxon>Pseudonocardiales</taxon>
        <taxon>Pseudonocardiaceae</taxon>
        <taxon>Pseudonocardia</taxon>
    </lineage>
</organism>
<dbReference type="SUPFAM" id="SSF52172">
    <property type="entry name" value="CheY-like"/>
    <property type="match status" value="1"/>
</dbReference>
<evidence type="ECO:0000256" key="3">
    <source>
        <dbReference type="ARBA" id="ARBA00023125"/>
    </source>
</evidence>
<dbReference type="InterPro" id="IPR011006">
    <property type="entry name" value="CheY-like_superfamily"/>
</dbReference>
<dbReference type="SUPFAM" id="SSF46894">
    <property type="entry name" value="C-terminal effector domain of the bipartite response regulators"/>
    <property type="match status" value="1"/>
</dbReference>
<feature type="domain" description="HTH luxR-type" evidence="6">
    <location>
        <begin position="145"/>
        <end position="210"/>
    </location>
</feature>
<dbReference type="InterPro" id="IPR058245">
    <property type="entry name" value="NreC/VraR/RcsB-like_REC"/>
</dbReference>
<accession>A0ABN2MY20</accession>
<sequence length="214" mass="22481">MTRVLLVDDDPLVRSGLRVLLGGSPEIEIVGEAEDGDEVVAAVARLRPAVVLMDLRMRRTGGVRATELVRALPAPPAVLVLTTFDTDEDVLGALHAGAAGYLLKDTPPEDLLRAVRTVAAGDAILSPAVTRTVLAQLGDRARPEVAAQLERLSAGELRVARAVARGLSNAEIAAELHLSPATVKAYVSRALTALDLTNRVQLALLVVEAGLTAR</sequence>
<evidence type="ECO:0000313" key="9">
    <source>
        <dbReference type="Proteomes" id="UP001500449"/>
    </source>
</evidence>
<dbReference type="PROSITE" id="PS50043">
    <property type="entry name" value="HTH_LUXR_2"/>
    <property type="match status" value="1"/>
</dbReference>
<dbReference type="Proteomes" id="UP001500449">
    <property type="component" value="Unassembled WGS sequence"/>
</dbReference>
<dbReference type="Pfam" id="PF00072">
    <property type="entry name" value="Response_reg"/>
    <property type="match status" value="1"/>
</dbReference>
<protein>
    <submittedName>
        <fullName evidence="8">Response regulator transcription factor</fullName>
    </submittedName>
</protein>
<dbReference type="SMART" id="SM00421">
    <property type="entry name" value="HTH_LUXR"/>
    <property type="match status" value="1"/>
</dbReference>
<comment type="caution">
    <text evidence="8">The sequence shown here is derived from an EMBL/GenBank/DDBJ whole genome shotgun (WGS) entry which is preliminary data.</text>
</comment>
<feature type="domain" description="Response regulatory" evidence="7">
    <location>
        <begin position="3"/>
        <end position="119"/>
    </location>
</feature>
<dbReference type="InterPro" id="IPR000792">
    <property type="entry name" value="Tscrpt_reg_LuxR_C"/>
</dbReference>
<dbReference type="Gene3D" id="3.40.50.2300">
    <property type="match status" value="1"/>
</dbReference>
<gene>
    <name evidence="8" type="ORF">GCM10009836_21840</name>
</gene>
<dbReference type="SMART" id="SM00448">
    <property type="entry name" value="REC"/>
    <property type="match status" value="1"/>
</dbReference>
<reference evidence="8 9" key="1">
    <citation type="journal article" date="2019" name="Int. J. Syst. Evol. Microbiol.">
        <title>The Global Catalogue of Microorganisms (GCM) 10K type strain sequencing project: providing services to taxonomists for standard genome sequencing and annotation.</title>
        <authorList>
            <consortium name="The Broad Institute Genomics Platform"/>
            <consortium name="The Broad Institute Genome Sequencing Center for Infectious Disease"/>
            <person name="Wu L."/>
            <person name="Ma J."/>
        </authorList>
    </citation>
    <scope>NUCLEOTIDE SEQUENCE [LARGE SCALE GENOMIC DNA]</scope>
    <source>
        <strain evidence="8 9">JCM 16009</strain>
    </source>
</reference>
<keyword evidence="4" id="KW-0804">Transcription</keyword>
<dbReference type="PANTHER" id="PTHR43214">
    <property type="entry name" value="TWO-COMPONENT RESPONSE REGULATOR"/>
    <property type="match status" value="1"/>
</dbReference>
<evidence type="ECO:0000313" key="8">
    <source>
        <dbReference type="EMBL" id="GAA1842109.1"/>
    </source>
</evidence>
<evidence type="ECO:0000256" key="1">
    <source>
        <dbReference type="ARBA" id="ARBA00022553"/>
    </source>
</evidence>
<dbReference type="Pfam" id="PF00196">
    <property type="entry name" value="GerE"/>
    <property type="match status" value="1"/>
</dbReference>
<dbReference type="CDD" id="cd06170">
    <property type="entry name" value="LuxR_C_like"/>
    <property type="match status" value="1"/>
</dbReference>
<evidence type="ECO:0000259" key="7">
    <source>
        <dbReference type="PROSITE" id="PS50110"/>
    </source>
</evidence>
<proteinExistence type="predicted"/>
<keyword evidence="9" id="KW-1185">Reference proteome</keyword>